<evidence type="ECO:0000313" key="2">
    <source>
        <dbReference type="EMBL" id="PKK68301.1"/>
    </source>
</evidence>
<gene>
    <name evidence="2" type="ORF">RhiirC2_750436</name>
</gene>
<proteinExistence type="predicted"/>
<accession>A0A2N1N344</accession>
<dbReference type="AlphaFoldDB" id="A0A2N1N344"/>
<dbReference type="Proteomes" id="UP000233469">
    <property type="component" value="Unassembled WGS sequence"/>
</dbReference>
<keyword evidence="1" id="KW-1133">Transmembrane helix</keyword>
<comment type="caution">
    <text evidence="2">The sequence shown here is derived from an EMBL/GenBank/DDBJ whole genome shotgun (WGS) entry which is preliminary data.</text>
</comment>
<keyword evidence="1" id="KW-0472">Membrane</keyword>
<feature type="non-terminal residue" evidence="2">
    <location>
        <position position="65"/>
    </location>
</feature>
<reference evidence="2 3" key="1">
    <citation type="submission" date="2016-04" db="EMBL/GenBank/DDBJ databases">
        <title>Genome analyses suggest a sexual origin of heterokaryosis in a supposedly ancient asexual fungus.</title>
        <authorList>
            <person name="Ropars J."/>
            <person name="Sedzielewska K."/>
            <person name="Noel J."/>
            <person name="Charron P."/>
            <person name="Farinelli L."/>
            <person name="Marton T."/>
            <person name="Kruger M."/>
            <person name="Pelin A."/>
            <person name="Brachmann A."/>
            <person name="Corradi N."/>
        </authorList>
    </citation>
    <scope>NUCLEOTIDE SEQUENCE [LARGE SCALE GENOMIC DNA]</scope>
    <source>
        <strain evidence="2 3">C2</strain>
    </source>
</reference>
<evidence type="ECO:0000313" key="3">
    <source>
        <dbReference type="Proteomes" id="UP000233469"/>
    </source>
</evidence>
<evidence type="ECO:0000256" key="1">
    <source>
        <dbReference type="SAM" id="Phobius"/>
    </source>
</evidence>
<protein>
    <recommendedName>
        <fullName evidence="4">Ion transport domain-containing protein</fullName>
    </recommendedName>
</protein>
<feature type="transmembrane region" description="Helical" evidence="1">
    <location>
        <begin position="24"/>
        <end position="49"/>
    </location>
</feature>
<reference evidence="2 3" key="2">
    <citation type="submission" date="2017-10" db="EMBL/GenBank/DDBJ databases">
        <title>Extensive intraspecific genome diversity in a model arbuscular mycorrhizal fungus.</title>
        <authorList>
            <person name="Chen E.C.H."/>
            <person name="Morin E."/>
            <person name="Baudet D."/>
            <person name="Noel J."/>
            <person name="Ndikumana S."/>
            <person name="Charron P."/>
            <person name="St-Onge C."/>
            <person name="Giorgi J."/>
            <person name="Grigoriev I.V."/>
            <person name="Roux C."/>
            <person name="Martin F.M."/>
            <person name="Corradi N."/>
        </authorList>
    </citation>
    <scope>NUCLEOTIDE SEQUENCE [LARGE SCALE GENOMIC DNA]</scope>
    <source>
        <strain evidence="2 3">C2</strain>
    </source>
</reference>
<evidence type="ECO:0008006" key="4">
    <source>
        <dbReference type="Google" id="ProtNLM"/>
    </source>
</evidence>
<dbReference type="EMBL" id="LLXL01000856">
    <property type="protein sequence ID" value="PKK68301.1"/>
    <property type="molecule type" value="Genomic_DNA"/>
</dbReference>
<organism evidence="2 3">
    <name type="scientific">Rhizophagus irregularis</name>
    <dbReference type="NCBI Taxonomy" id="588596"/>
    <lineage>
        <taxon>Eukaryota</taxon>
        <taxon>Fungi</taxon>
        <taxon>Fungi incertae sedis</taxon>
        <taxon>Mucoromycota</taxon>
        <taxon>Glomeromycotina</taxon>
        <taxon>Glomeromycetes</taxon>
        <taxon>Glomerales</taxon>
        <taxon>Glomeraceae</taxon>
        <taxon>Rhizophagus</taxon>
    </lineage>
</organism>
<name>A0A2N1N344_9GLOM</name>
<sequence>MAAYFWIGGDWVQRDEFSYWAVDLFTWIASIILVYVLLNMLIAFMSGVYEKAEIKGRQTSLRLRA</sequence>
<keyword evidence="1" id="KW-0812">Transmembrane</keyword>